<dbReference type="Proteomes" id="UP000019149">
    <property type="component" value="Unassembled WGS sequence"/>
</dbReference>
<sequence length="132" mass="14882">MLTKIDDDRLQKRSNVTDNNPKHKTNSEEDLIRQLSILMLCISTKSALALTLVILLCLQTTTASPQNSSNADDEEMVVEYYNNTLGRNVMDGGGLRIEMASSAPQQLLRHLPTRCCFSNIFMILLLLRLHSF</sequence>
<dbReference type="RefSeq" id="XP_024349109.1">
    <property type="nucleotide sequence ID" value="XM_024496524.1"/>
</dbReference>
<feature type="region of interest" description="Disordered" evidence="1">
    <location>
        <begin position="1"/>
        <end position="26"/>
    </location>
</feature>
<dbReference type="AlphaFoldDB" id="W6U937"/>
<proteinExistence type="predicted"/>
<feature type="compositionally biased region" description="Basic and acidic residues" evidence="1">
    <location>
        <begin position="1"/>
        <end position="11"/>
    </location>
</feature>
<name>W6U937_ECHGR</name>
<dbReference type="OrthoDB" id="10509153at2759"/>
<evidence type="ECO:0000313" key="3">
    <source>
        <dbReference type="Proteomes" id="UP000019149"/>
    </source>
</evidence>
<reference evidence="2 3" key="1">
    <citation type="journal article" date="2013" name="Nat. Genet.">
        <title>The genome of the hydatid tapeworm Echinococcus granulosus.</title>
        <authorList>
            <person name="Zheng H."/>
            <person name="Zhang W."/>
            <person name="Zhang L."/>
            <person name="Zhang Z."/>
            <person name="Li J."/>
            <person name="Lu G."/>
            <person name="Zhu Y."/>
            <person name="Wang Y."/>
            <person name="Huang Y."/>
            <person name="Liu J."/>
            <person name="Kang H."/>
            <person name="Chen J."/>
            <person name="Wang L."/>
            <person name="Chen A."/>
            <person name="Yu S."/>
            <person name="Gao Z."/>
            <person name="Jin L."/>
            <person name="Gu W."/>
            <person name="Wang Z."/>
            <person name="Zhao L."/>
            <person name="Shi B."/>
            <person name="Wen H."/>
            <person name="Lin R."/>
            <person name="Jones M.K."/>
            <person name="Brejova B."/>
            <person name="Vinar T."/>
            <person name="Zhao G."/>
            <person name="McManus D.P."/>
            <person name="Chen Z."/>
            <person name="Zhou Y."/>
            <person name="Wang S."/>
        </authorList>
    </citation>
    <scope>NUCLEOTIDE SEQUENCE [LARGE SCALE GENOMIC DNA]</scope>
</reference>
<dbReference type="KEGG" id="egl:EGR_07275"/>
<dbReference type="CTD" id="36342990"/>
<evidence type="ECO:0000313" key="2">
    <source>
        <dbReference type="EMBL" id="EUB57913.1"/>
    </source>
</evidence>
<keyword evidence="3" id="KW-1185">Reference proteome</keyword>
<evidence type="ECO:0000256" key="1">
    <source>
        <dbReference type="SAM" id="MobiDB-lite"/>
    </source>
</evidence>
<organism evidence="2 3">
    <name type="scientific">Echinococcus granulosus</name>
    <name type="common">Hydatid tapeworm</name>
    <dbReference type="NCBI Taxonomy" id="6210"/>
    <lineage>
        <taxon>Eukaryota</taxon>
        <taxon>Metazoa</taxon>
        <taxon>Spiralia</taxon>
        <taxon>Lophotrochozoa</taxon>
        <taxon>Platyhelminthes</taxon>
        <taxon>Cestoda</taxon>
        <taxon>Eucestoda</taxon>
        <taxon>Cyclophyllidea</taxon>
        <taxon>Taeniidae</taxon>
        <taxon>Echinococcus</taxon>
        <taxon>Echinococcus granulosus group</taxon>
    </lineage>
</organism>
<protein>
    <submittedName>
        <fullName evidence="2">Uncharacterized protein</fullName>
    </submittedName>
</protein>
<accession>W6U937</accession>
<comment type="caution">
    <text evidence="2">The sequence shown here is derived from an EMBL/GenBank/DDBJ whole genome shotgun (WGS) entry which is preliminary data.</text>
</comment>
<dbReference type="GeneID" id="36342990"/>
<gene>
    <name evidence="2" type="ORF">EGR_07275</name>
</gene>
<dbReference type="EMBL" id="APAU02000073">
    <property type="protein sequence ID" value="EUB57913.1"/>
    <property type="molecule type" value="Genomic_DNA"/>
</dbReference>